<keyword evidence="8" id="KW-1185">Reference proteome</keyword>
<dbReference type="AlphaFoldDB" id="A0AAE0HBY8"/>
<dbReference type="EMBL" id="JAUEPN010000006">
    <property type="protein sequence ID" value="KAK3293489.1"/>
    <property type="molecule type" value="Genomic_DNA"/>
</dbReference>
<evidence type="ECO:0000256" key="6">
    <source>
        <dbReference type="SAM" id="MobiDB-lite"/>
    </source>
</evidence>
<dbReference type="GeneID" id="87836434"/>
<comment type="subcellular location">
    <subcellularLocation>
        <location evidence="2">Mitochondrion</location>
    </subcellularLocation>
</comment>
<proteinExistence type="inferred from homology"/>
<dbReference type="Pfam" id="PF06413">
    <property type="entry name" value="Neugrin"/>
    <property type="match status" value="1"/>
</dbReference>
<comment type="caution">
    <text evidence="7">The sequence shown here is derived from an EMBL/GenBank/DDBJ whole genome shotgun (WGS) entry which is preliminary data.</text>
</comment>
<reference evidence="7" key="1">
    <citation type="journal article" date="2023" name="Mol. Phylogenet. Evol.">
        <title>Genome-scale phylogeny and comparative genomics of the fungal order Sordariales.</title>
        <authorList>
            <person name="Hensen N."/>
            <person name="Bonometti L."/>
            <person name="Westerberg I."/>
            <person name="Brannstrom I.O."/>
            <person name="Guillou S."/>
            <person name="Cros-Aarteil S."/>
            <person name="Calhoun S."/>
            <person name="Haridas S."/>
            <person name="Kuo A."/>
            <person name="Mondo S."/>
            <person name="Pangilinan J."/>
            <person name="Riley R."/>
            <person name="LaButti K."/>
            <person name="Andreopoulos B."/>
            <person name="Lipzen A."/>
            <person name="Chen C."/>
            <person name="Yan M."/>
            <person name="Daum C."/>
            <person name="Ng V."/>
            <person name="Clum A."/>
            <person name="Steindorff A."/>
            <person name="Ohm R.A."/>
            <person name="Martin F."/>
            <person name="Silar P."/>
            <person name="Natvig D.O."/>
            <person name="Lalanne C."/>
            <person name="Gautier V."/>
            <person name="Ament-Velasquez S.L."/>
            <person name="Kruys A."/>
            <person name="Hutchinson M.I."/>
            <person name="Powell A.J."/>
            <person name="Barry K."/>
            <person name="Miller A.N."/>
            <person name="Grigoriev I.V."/>
            <person name="Debuchy R."/>
            <person name="Gladieux P."/>
            <person name="Hiltunen Thoren M."/>
            <person name="Johannesson H."/>
        </authorList>
    </citation>
    <scope>NUCLEOTIDE SEQUENCE</scope>
    <source>
        <strain evidence="7">CBS 168.71</strain>
    </source>
</reference>
<dbReference type="RefSeq" id="XP_062657003.1">
    <property type="nucleotide sequence ID" value="XM_062799486.1"/>
</dbReference>
<sequence length="313" mass="35236">MDCSCRTAALRIFVRSVVQIHVPVRTTAPRATQYRALSTQPNRTYAQRTGSILATASRTLHTSCVRSGAAEATQSFERGGGRASRHNNRAANSHTSEPSAGYSFGSPSPNAHTRPTTRPRTYRSNGGDSGGRGQRYKPAGGTERETRRSRPKSNAGSGDWAKPNTKETWMVQKSALEKKFPEGWNPRKKLSPDALGGIRMLHKQFPDEYTTEVLAQKFEVSPEAIRRILRSNWTADPEKEAERQERWFNRGKKVWTQWAALGKKPPRKWRAEGIVRDPIWNKPRGPNHKDKNARAEAQRRLAKRGFMGGYMRG</sequence>
<reference evidence="7" key="2">
    <citation type="submission" date="2023-06" db="EMBL/GenBank/DDBJ databases">
        <authorList>
            <consortium name="Lawrence Berkeley National Laboratory"/>
            <person name="Haridas S."/>
            <person name="Hensen N."/>
            <person name="Bonometti L."/>
            <person name="Westerberg I."/>
            <person name="Brannstrom I.O."/>
            <person name="Guillou S."/>
            <person name="Cros-Aarteil S."/>
            <person name="Calhoun S."/>
            <person name="Kuo A."/>
            <person name="Mondo S."/>
            <person name="Pangilinan J."/>
            <person name="Riley R."/>
            <person name="Labutti K."/>
            <person name="Andreopoulos B."/>
            <person name="Lipzen A."/>
            <person name="Chen C."/>
            <person name="Yanf M."/>
            <person name="Daum C."/>
            <person name="Ng V."/>
            <person name="Clum A."/>
            <person name="Steindorff A."/>
            <person name="Ohm R."/>
            <person name="Martin F."/>
            <person name="Silar P."/>
            <person name="Natvig D."/>
            <person name="Lalanne C."/>
            <person name="Gautier V."/>
            <person name="Ament-Velasquez S.L."/>
            <person name="Kruys A."/>
            <person name="Hutchinson M.I."/>
            <person name="Powell A.J."/>
            <person name="Barry K."/>
            <person name="Miller A.N."/>
            <person name="Grigoriev I.V."/>
            <person name="Debuchy R."/>
            <person name="Gladieux P."/>
            <person name="Thoren M.H."/>
            <person name="Johannesson H."/>
        </authorList>
    </citation>
    <scope>NUCLEOTIDE SEQUENCE</scope>
    <source>
        <strain evidence="7">CBS 168.71</strain>
    </source>
</reference>
<dbReference type="GO" id="GO:0005634">
    <property type="term" value="C:nucleus"/>
    <property type="evidence" value="ECO:0007669"/>
    <property type="project" value="TreeGrafter"/>
</dbReference>
<accession>A0AAE0HBY8</accession>
<evidence type="ECO:0000256" key="2">
    <source>
        <dbReference type="ARBA" id="ARBA00004173"/>
    </source>
</evidence>
<protein>
    <recommendedName>
        <fullName evidence="4">Required for respiratory growth protein 9, mitochondrial</fullName>
    </recommendedName>
</protein>
<evidence type="ECO:0000313" key="8">
    <source>
        <dbReference type="Proteomes" id="UP001278766"/>
    </source>
</evidence>
<gene>
    <name evidence="7" type="ORF">B0H64DRAFT_214866</name>
</gene>
<evidence type="ECO:0000256" key="3">
    <source>
        <dbReference type="ARBA" id="ARBA00010895"/>
    </source>
</evidence>
<evidence type="ECO:0000256" key="4">
    <source>
        <dbReference type="ARBA" id="ARBA00013566"/>
    </source>
</evidence>
<dbReference type="InterPro" id="IPR010487">
    <property type="entry name" value="NGRN/Rrg9"/>
</dbReference>
<dbReference type="PANTHER" id="PTHR13475">
    <property type="entry name" value="NEUGRIN"/>
    <property type="match status" value="1"/>
</dbReference>
<evidence type="ECO:0000256" key="5">
    <source>
        <dbReference type="ARBA" id="ARBA00022946"/>
    </source>
</evidence>
<dbReference type="GO" id="GO:0005739">
    <property type="term" value="C:mitochondrion"/>
    <property type="evidence" value="ECO:0007669"/>
    <property type="project" value="UniProtKB-SubCell"/>
</dbReference>
<name>A0AAE0HBY8_9PEZI</name>
<organism evidence="7 8">
    <name type="scientific">Chaetomium fimeti</name>
    <dbReference type="NCBI Taxonomy" id="1854472"/>
    <lineage>
        <taxon>Eukaryota</taxon>
        <taxon>Fungi</taxon>
        <taxon>Dikarya</taxon>
        <taxon>Ascomycota</taxon>
        <taxon>Pezizomycotina</taxon>
        <taxon>Sordariomycetes</taxon>
        <taxon>Sordariomycetidae</taxon>
        <taxon>Sordariales</taxon>
        <taxon>Chaetomiaceae</taxon>
        <taxon>Chaetomium</taxon>
    </lineage>
</organism>
<dbReference type="PANTHER" id="PTHR13475:SF3">
    <property type="entry name" value="NEUGRIN"/>
    <property type="match status" value="1"/>
</dbReference>
<feature type="region of interest" description="Disordered" evidence="6">
    <location>
        <begin position="71"/>
        <end position="166"/>
    </location>
</feature>
<comment type="function">
    <text evidence="1">Required for respiratory activity and maintenance and expression of the mitochondrial genome.</text>
</comment>
<evidence type="ECO:0000256" key="1">
    <source>
        <dbReference type="ARBA" id="ARBA00003548"/>
    </source>
</evidence>
<feature type="compositionally biased region" description="Polar residues" evidence="6">
    <location>
        <begin position="89"/>
        <end position="98"/>
    </location>
</feature>
<comment type="similarity">
    <text evidence="3">Belongs to the RRG9 family.</text>
</comment>
<evidence type="ECO:0000313" key="7">
    <source>
        <dbReference type="EMBL" id="KAK3293489.1"/>
    </source>
</evidence>
<dbReference type="Proteomes" id="UP001278766">
    <property type="component" value="Unassembled WGS sequence"/>
</dbReference>
<keyword evidence="5" id="KW-0809">Transit peptide</keyword>